<dbReference type="Proteomes" id="UP001431572">
    <property type="component" value="Chromosome 2"/>
</dbReference>
<dbReference type="InterPro" id="IPR023635">
    <property type="entry name" value="Peptide_deformylase"/>
</dbReference>
<evidence type="ECO:0000313" key="4">
    <source>
        <dbReference type="EMBL" id="WJW68009.1"/>
    </source>
</evidence>
<dbReference type="InterPro" id="IPR036821">
    <property type="entry name" value="Peptide_deformylase_sf"/>
</dbReference>
<feature type="binding site" evidence="2">
    <location>
        <position position="139"/>
    </location>
    <ligand>
        <name>Fe cation</name>
        <dbReference type="ChEBI" id="CHEBI:24875"/>
    </ligand>
</feature>
<dbReference type="EMBL" id="JACATZ010000003">
    <property type="protein sequence ID" value="NWJ48068.1"/>
    <property type="molecule type" value="Genomic_DNA"/>
</dbReference>
<dbReference type="GO" id="GO:0046872">
    <property type="term" value="F:metal ion binding"/>
    <property type="evidence" value="ECO:0007669"/>
    <property type="project" value="UniProtKB-KW"/>
</dbReference>
<name>A0A8T7M7G3_9CHLR</name>
<dbReference type="PRINTS" id="PR01576">
    <property type="entry name" value="PDEFORMYLASE"/>
</dbReference>
<keyword evidence="6" id="KW-1185">Reference proteome</keyword>
<dbReference type="AlphaFoldDB" id="A0A8T7M7G3"/>
<dbReference type="Gene3D" id="3.90.45.10">
    <property type="entry name" value="Peptide deformylase"/>
    <property type="match status" value="1"/>
</dbReference>
<dbReference type="NCBIfam" id="NF001159">
    <property type="entry name" value="PRK00150.1-3"/>
    <property type="match status" value="1"/>
</dbReference>
<comment type="catalytic activity">
    <reaction evidence="2">
        <text>N-terminal N-formyl-L-methionyl-[peptide] + H2O = N-terminal L-methionyl-[peptide] + formate</text>
        <dbReference type="Rhea" id="RHEA:24420"/>
        <dbReference type="Rhea" id="RHEA-COMP:10639"/>
        <dbReference type="Rhea" id="RHEA-COMP:10640"/>
        <dbReference type="ChEBI" id="CHEBI:15377"/>
        <dbReference type="ChEBI" id="CHEBI:15740"/>
        <dbReference type="ChEBI" id="CHEBI:49298"/>
        <dbReference type="ChEBI" id="CHEBI:64731"/>
        <dbReference type="EC" id="3.5.1.88"/>
    </reaction>
</comment>
<dbReference type="RefSeq" id="WP_341469913.1">
    <property type="nucleotide sequence ID" value="NZ_CP128400.1"/>
</dbReference>
<protein>
    <recommendedName>
        <fullName evidence="2">Peptide deformylase</fullName>
        <shortName evidence="2">PDF</shortName>
        <ecNumber evidence="2">3.5.1.88</ecNumber>
    </recommendedName>
    <alternativeName>
        <fullName evidence="2">Polypeptide deformylase</fullName>
    </alternativeName>
</protein>
<feature type="active site" evidence="2">
    <location>
        <position position="140"/>
    </location>
</feature>
<dbReference type="GO" id="GO:0006412">
    <property type="term" value="P:translation"/>
    <property type="evidence" value="ECO:0007669"/>
    <property type="project" value="UniProtKB-UniRule"/>
</dbReference>
<dbReference type="PANTHER" id="PTHR10458">
    <property type="entry name" value="PEPTIDE DEFORMYLASE"/>
    <property type="match status" value="1"/>
</dbReference>
<dbReference type="SUPFAM" id="SSF56420">
    <property type="entry name" value="Peptide deformylase"/>
    <property type="match status" value="1"/>
</dbReference>
<comment type="cofactor">
    <cofactor evidence="2">
        <name>Fe(2+)</name>
        <dbReference type="ChEBI" id="CHEBI:29033"/>
    </cofactor>
    <text evidence="2">Binds 1 Fe(2+) ion.</text>
</comment>
<dbReference type="GO" id="GO:0042586">
    <property type="term" value="F:peptide deformylase activity"/>
    <property type="evidence" value="ECO:0007669"/>
    <property type="project" value="UniProtKB-UniRule"/>
</dbReference>
<reference evidence="3 5" key="1">
    <citation type="submission" date="2020-06" db="EMBL/GenBank/DDBJ databases">
        <title>Anoxygenic phototrophic Chloroflexota member uses a Type I reaction center.</title>
        <authorList>
            <person name="Tsuji J.M."/>
            <person name="Shaw N.A."/>
            <person name="Nagashima S."/>
            <person name="Venkiteswaran J."/>
            <person name="Schiff S.L."/>
            <person name="Hanada S."/>
            <person name="Tank M."/>
            <person name="Neufeld J.D."/>
        </authorList>
    </citation>
    <scope>NUCLEOTIDE SEQUENCE [LARGE SCALE GENOMIC DNA]</scope>
    <source>
        <strain evidence="3">L227-S17</strain>
    </source>
</reference>
<evidence type="ECO:0000313" key="3">
    <source>
        <dbReference type="EMBL" id="NWJ48068.1"/>
    </source>
</evidence>
<dbReference type="PIRSF" id="PIRSF004749">
    <property type="entry name" value="Pep_def"/>
    <property type="match status" value="1"/>
</dbReference>
<organism evidence="3 5">
    <name type="scientific">Candidatus Chlorohelix allophototropha</name>
    <dbReference type="NCBI Taxonomy" id="3003348"/>
    <lineage>
        <taxon>Bacteria</taxon>
        <taxon>Bacillati</taxon>
        <taxon>Chloroflexota</taxon>
        <taxon>Chloroflexia</taxon>
        <taxon>Candidatus Chloroheliales</taxon>
        <taxon>Candidatus Chloroheliaceae</taxon>
        <taxon>Candidatus Chlorohelix</taxon>
    </lineage>
</organism>
<gene>
    <name evidence="2 3" type="primary">def</name>
    <name evidence="3" type="ORF">HXX08_19610</name>
    <name evidence="4" type="ORF">OZ401_003604</name>
</gene>
<evidence type="ECO:0000256" key="1">
    <source>
        <dbReference type="ARBA" id="ARBA00010759"/>
    </source>
</evidence>
<evidence type="ECO:0000256" key="2">
    <source>
        <dbReference type="HAMAP-Rule" id="MF_00163"/>
    </source>
</evidence>
<comment type="function">
    <text evidence="2">Removes the formyl group from the N-terminal Met of newly synthesized proteins. Requires at least a dipeptide for an efficient rate of reaction. N-terminal L-methionine is a prerequisite for activity but the enzyme has broad specificity at other positions.</text>
</comment>
<keyword evidence="2" id="KW-0408">Iron</keyword>
<dbReference type="NCBIfam" id="TIGR00079">
    <property type="entry name" value="pept_deformyl"/>
    <property type="match status" value="1"/>
</dbReference>
<reference evidence="4" key="2">
    <citation type="journal article" date="2024" name="Nature">
        <title>Anoxygenic phototroph of the Chloroflexota uses a type I reaction centre.</title>
        <authorList>
            <person name="Tsuji J.M."/>
            <person name="Shaw N.A."/>
            <person name="Nagashima S."/>
            <person name="Venkiteswaran J.J."/>
            <person name="Schiff S.L."/>
            <person name="Watanabe T."/>
            <person name="Fukui M."/>
            <person name="Hanada S."/>
            <person name="Tank M."/>
            <person name="Neufeld J.D."/>
        </authorList>
    </citation>
    <scope>NUCLEOTIDE SEQUENCE</scope>
    <source>
        <strain evidence="4">L227-S17</strain>
    </source>
</reference>
<accession>A0A8T7M7G3</accession>
<keyword evidence="2" id="KW-0479">Metal-binding</keyword>
<evidence type="ECO:0000313" key="6">
    <source>
        <dbReference type="Proteomes" id="UP001431572"/>
    </source>
</evidence>
<feature type="binding site" evidence="2">
    <location>
        <position position="143"/>
    </location>
    <ligand>
        <name>Fe cation</name>
        <dbReference type="ChEBI" id="CHEBI:24875"/>
    </ligand>
</feature>
<feature type="binding site" evidence="2">
    <location>
        <position position="97"/>
    </location>
    <ligand>
        <name>Fe cation</name>
        <dbReference type="ChEBI" id="CHEBI:24875"/>
    </ligand>
</feature>
<keyword evidence="2" id="KW-0648">Protein biosynthesis</keyword>
<dbReference type="EMBL" id="CP128400">
    <property type="protein sequence ID" value="WJW68009.1"/>
    <property type="molecule type" value="Genomic_DNA"/>
</dbReference>
<keyword evidence="2 3" id="KW-0378">Hydrolase</keyword>
<dbReference type="EC" id="3.5.1.88" evidence="2"/>
<evidence type="ECO:0000313" key="5">
    <source>
        <dbReference type="Proteomes" id="UP000521676"/>
    </source>
</evidence>
<dbReference type="HAMAP" id="MF_00163">
    <property type="entry name" value="Pep_deformylase"/>
    <property type="match status" value="1"/>
</dbReference>
<comment type="similarity">
    <text evidence="1 2">Belongs to the polypeptide deformylase family.</text>
</comment>
<dbReference type="CDD" id="cd00487">
    <property type="entry name" value="Pep_deformylase"/>
    <property type="match status" value="1"/>
</dbReference>
<dbReference type="PANTHER" id="PTHR10458:SF22">
    <property type="entry name" value="PEPTIDE DEFORMYLASE"/>
    <property type="match status" value="1"/>
</dbReference>
<dbReference type="Pfam" id="PF01327">
    <property type="entry name" value="Pep_deformylase"/>
    <property type="match status" value="1"/>
</dbReference>
<sequence>MAILKILTDDNPRLRLKSQKVVKFDKGLRQLATNLIQTMQQSNGVGISAPQVGELIKLIVVDVPEDMDYEGSPGFKAVVVNPEIVKCEGEQLGEEGCLSVPGWYGEVKRFKDITVRGQDVFGKPVKIKASDFTAVVFQHEIDHLSGILFTDLVLPNTLHKAKAAEDSIKDEIEEKVGETI</sequence>
<proteinExistence type="inferred from homology"/>
<dbReference type="Proteomes" id="UP000521676">
    <property type="component" value="Unassembled WGS sequence"/>
</dbReference>